<dbReference type="Proteomes" id="UP000295184">
    <property type="component" value="Unassembled WGS sequence"/>
</dbReference>
<dbReference type="AlphaFoldDB" id="A0A4R1QTN8"/>
<proteinExistence type="predicted"/>
<evidence type="ECO:0000313" key="2">
    <source>
        <dbReference type="Proteomes" id="UP000295184"/>
    </source>
</evidence>
<reference evidence="1 2" key="1">
    <citation type="submission" date="2019-03" db="EMBL/GenBank/DDBJ databases">
        <title>Genomic Encyclopedia of Type Strains, Phase IV (KMG-IV): sequencing the most valuable type-strain genomes for metagenomic binning, comparative biology and taxonomic classification.</title>
        <authorList>
            <person name="Goeker M."/>
        </authorList>
    </citation>
    <scope>NUCLEOTIDE SEQUENCE [LARGE SCALE GENOMIC DNA]</scope>
    <source>
        <strain evidence="1 2">DSM 100451</strain>
    </source>
</reference>
<dbReference type="STRING" id="1650663.GCA_001486665_02626"/>
<gene>
    <name evidence="1" type="ORF">EDD77_113107</name>
</gene>
<name>A0A4R1QTN8_9FIRM</name>
<comment type="caution">
    <text evidence="1">The sequence shown here is derived from an EMBL/GenBank/DDBJ whole genome shotgun (WGS) entry which is preliminary data.</text>
</comment>
<dbReference type="EMBL" id="SLUM01000013">
    <property type="protein sequence ID" value="TCL56441.1"/>
    <property type="molecule type" value="Genomic_DNA"/>
</dbReference>
<dbReference type="RefSeq" id="WP_058965660.1">
    <property type="nucleotide sequence ID" value="NZ_CABKVM010000018.1"/>
</dbReference>
<evidence type="ECO:0008006" key="3">
    <source>
        <dbReference type="Google" id="ProtNLM"/>
    </source>
</evidence>
<accession>A0A4R1QTN8</accession>
<organism evidence="1 2">
    <name type="scientific">Allofournierella massiliensis</name>
    <dbReference type="NCBI Taxonomy" id="1650663"/>
    <lineage>
        <taxon>Bacteria</taxon>
        <taxon>Bacillati</taxon>
        <taxon>Bacillota</taxon>
        <taxon>Clostridia</taxon>
        <taxon>Eubacteriales</taxon>
        <taxon>Oscillospiraceae</taxon>
        <taxon>Allofournierella</taxon>
    </lineage>
</organism>
<evidence type="ECO:0000313" key="1">
    <source>
        <dbReference type="EMBL" id="TCL56441.1"/>
    </source>
</evidence>
<sequence length="166" mass="18564">MAKIERKYMAHYIDAALPSVSKGSPNYVRLGKDLEEYSPELSANVEKKQNILGESSIMLTSYEKSGSVEPYYAEKDDPLFARLQGIVDECKILDDCNTTVVEVHLWEEADPEKGYPAVKDDAVIEVSSYGGDATGYQIPFNLHYSGKPVKGHFKVDTKTFTVDEEE</sequence>
<protein>
    <recommendedName>
        <fullName evidence="3">Tail tube protein</fullName>
    </recommendedName>
</protein>
<dbReference type="OrthoDB" id="1654418at2"/>